<keyword evidence="2" id="KW-0812">Transmembrane</keyword>
<feature type="coiled-coil region" evidence="1">
    <location>
        <begin position="146"/>
        <end position="180"/>
    </location>
</feature>
<dbReference type="InterPro" id="IPR039976">
    <property type="entry name" value="WIT1/WIT2"/>
</dbReference>
<protein>
    <recommendedName>
        <fullName evidence="3">WIT1/2 N-terminal helical bundle domain-containing protein</fullName>
    </recommendedName>
</protein>
<dbReference type="PANTHER" id="PTHR35705">
    <property type="entry name" value="WPP DOMAIN-INTERACTING TAIL-ANCHORED PROTEIN 1"/>
    <property type="match status" value="1"/>
</dbReference>
<gene>
    <name evidence="4" type="ORF">SVIM_LOCUS221619</name>
</gene>
<evidence type="ECO:0000256" key="2">
    <source>
        <dbReference type="SAM" id="Phobius"/>
    </source>
</evidence>
<keyword evidence="1" id="KW-0175">Coiled coil</keyword>
<sequence>MINMDADSVNEATFSLENVGTHDLDIGSSKIDLVVEASSNRNMSIELENAGGILTRVELDSACIAEKLVNLSMLMMHVATKETDFEALATSGDILADSVERAFEFDFLSEILDAESMELDRFLISIQINIAEVGEIILSNGAGETFMTMEEKLHDSQESLKQLQDQVSEIRAQSAKFRRTVSCFHGVENWDADKGSNFLEDDQLSSMNSKIKLQTAEQQRHFLRMLEKSLAREMDLEKKLTESRQLEEELKDRVHSMEQEIFFKEEEMMDICEKWFGAENAAEVLMGISKELLLRLQIFQLNLNGSIQREAELRTKLENSTDQLEAKEIALQKFDCSSTKLNLLVAQTDNLKASLSEAENNSVLANSEVFTLREKVTSLENQLRESDFQLSSVKVSADETDQDNALCSEINEMEDVIDDVKGKLSRAESRADNAEAKLKLLEETNMKLNEELDHLKDTSEKVDSLERQLRESDLRLQHAVASVEANQEKQDMLFATIRDMEHLIEGLKSKVSKAESREESAEDKCIILSETNADLNEELSFLRGRLKYLEASLNQAEETKMATAKDIGFQTKVITDLVMRLAIERERLHKQIALLALQNETLVVKLQQTGKDAFGDIKYHNKGSGEDLAKFSATISEVDKAQKSGPVSETEVANADSISELESVRRIDAGLLSFKHVFMAIFILLISAIVYFCQPQKLLLW</sequence>
<keyword evidence="2" id="KW-1133">Transmembrane helix</keyword>
<evidence type="ECO:0000259" key="3">
    <source>
        <dbReference type="Pfam" id="PF26581"/>
    </source>
</evidence>
<name>A0A6N2LFL1_SALVM</name>
<dbReference type="EMBL" id="CAADRP010001530">
    <property type="protein sequence ID" value="VFU39653.1"/>
    <property type="molecule type" value="Genomic_DNA"/>
</dbReference>
<feature type="domain" description="WIT1/2 N-terminal helical bundle" evidence="3">
    <location>
        <begin position="47"/>
        <end position="184"/>
    </location>
</feature>
<feature type="coiled-coil region" evidence="1">
    <location>
        <begin position="233"/>
        <end position="267"/>
    </location>
</feature>
<dbReference type="PANTHER" id="PTHR35705:SF1">
    <property type="entry name" value="WPP DOMAIN-INTERACTING TAIL-ANCHORED PROTEIN 1"/>
    <property type="match status" value="1"/>
</dbReference>
<dbReference type="SUPFAM" id="SSF57997">
    <property type="entry name" value="Tropomyosin"/>
    <property type="match status" value="1"/>
</dbReference>
<reference evidence="4" key="1">
    <citation type="submission" date="2019-03" db="EMBL/GenBank/DDBJ databases">
        <authorList>
            <person name="Mank J."/>
            <person name="Almeida P."/>
        </authorList>
    </citation>
    <scope>NUCLEOTIDE SEQUENCE</scope>
    <source>
        <strain evidence="4">78183</strain>
    </source>
</reference>
<feature type="coiled-coil region" evidence="1">
    <location>
        <begin position="307"/>
        <end position="361"/>
    </location>
</feature>
<feature type="transmembrane region" description="Helical" evidence="2">
    <location>
        <begin position="674"/>
        <end position="693"/>
    </location>
</feature>
<proteinExistence type="predicted"/>
<evidence type="ECO:0000256" key="1">
    <source>
        <dbReference type="SAM" id="Coils"/>
    </source>
</evidence>
<dbReference type="Pfam" id="PF26581">
    <property type="entry name" value="WIT1_2_N"/>
    <property type="match status" value="1"/>
</dbReference>
<feature type="coiled-coil region" evidence="1">
    <location>
        <begin position="410"/>
        <end position="559"/>
    </location>
</feature>
<keyword evidence="2" id="KW-0472">Membrane</keyword>
<evidence type="ECO:0000313" key="4">
    <source>
        <dbReference type="EMBL" id="VFU39653.1"/>
    </source>
</evidence>
<organism evidence="4">
    <name type="scientific">Salix viminalis</name>
    <name type="common">Common osier</name>
    <name type="synonym">Basket willow</name>
    <dbReference type="NCBI Taxonomy" id="40686"/>
    <lineage>
        <taxon>Eukaryota</taxon>
        <taxon>Viridiplantae</taxon>
        <taxon>Streptophyta</taxon>
        <taxon>Embryophyta</taxon>
        <taxon>Tracheophyta</taxon>
        <taxon>Spermatophyta</taxon>
        <taxon>Magnoliopsida</taxon>
        <taxon>eudicotyledons</taxon>
        <taxon>Gunneridae</taxon>
        <taxon>Pentapetalae</taxon>
        <taxon>rosids</taxon>
        <taxon>fabids</taxon>
        <taxon>Malpighiales</taxon>
        <taxon>Salicaceae</taxon>
        <taxon>Saliceae</taxon>
        <taxon>Salix</taxon>
    </lineage>
</organism>
<dbReference type="AlphaFoldDB" id="A0A6N2LFL1"/>
<accession>A0A6N2LFL1</accession>
<dbReference type="InterPro" id="IPR058610">
    <property type="entry name" value="WIT1_2_N"/>
</dbReference>
<dbReference type="Gene3D" id="1.20.5.170">
    <property type="match status" value="1"/>
</dbReference>